<evidence type="ECO:0000256" key="1">
    <source>
        <dbReference type="ARBA" id="ARBA00000085"/>
    </source>
</evidence>
<evidence type="ECO:0000313" key="10">
    <source>
        <dbReference type="Proteomes" id="UP000182257"/>
    </source>
</evidence>
<dbReference type="Proteomes" id="UP000182257">
    <property type="component" value="Unassembled WGS sequence"/>
</dbReference>
<evidence type="ECO:0000313" key="9">
    <source>
        <dbReference type="EMBL" id="SEA82179.1"/>
    </source>
</evidence>
<dbReference type="PRINTS" id="PR00344">
    <property type="entry name" value="BCTRLSENSOR"/>
</dbReference>
<dbReference type="EMBL" id="FNRF01000005">
    <property type="protein sequence ID" value="SEA82179.1"/>
    <property type="molecule type" value="Genomic_DNA"/>
</dbReference>
<accession>A0A1H4EBK2</accession>
<dbReference type="RefSeq" id="WP_074761940.1">
    <property type="nucleotide sequence ID" value="NZ_FNRF01000005.1"/>
</dbReference>
<feature type="transmembrane region" description="Helical" evidence="6">
    <location>
        <begin position="259"/>
        <end position="286"/>
    </location>
</feature>
<dbReference type="PANTHER" id="PTHR43711:SF26">
    <property type="entry name" value="SENSOR HISTIDINE KINASE RCSC"/>
    <property type="match status" value="1"/>
</dbReference>
<dbReference type="Gene3D" id="3.30.565.10">
    <property type="entry name" value="Histidine kinase-like ATPase, C-terminal domain"/>
    <property type="match status" value="1"/>
</dbReference>
<keyword evidence="5" id="KW-0902">Two-component regulatory system</keyword>
<feature type="signal peptide" evidence="7">
    <location>
        <begin position="1"/>
        <end position="20"/>
    </location>
</feature>
<evidence type="ECO:0000256" key="6">
    <source>
        <dbReference type="SAM" id="Phobius"/>
    </source>
</evidence>
<keyword evidence="7" id="KW-0732">Signal</keyword>
<evidence type="ECO:0000259" key="8">
    <source>
        <dbReference type="PROSITE" id="PS50109"/>
    </source>
</evidence>
<organism evidence="9 10">
    <name type="scientific">Xylanibacter ruminicola</name>
    <name type="common">Prevotella ruminicola</name>
    <dbReference type="NCBI Taxonomy" id="839"/>
    <lineage>
        <taxon>Bacteria</taxon>
        <taxon>Pseudomonadati</taxon>
        <taxon>Bacteroidota</taxon>
        <taxon>Bacteroidia</taxon>
        <taxon>Bacteroidales</taxon>
        <taxon>Prevotellaceae</taxon>
        <taxon>Xylanibacter</taxon>
    </lineage>
</organism>
<dbReference type="InterPro" id="IPR004358">
    <property type="entry name" value="Sig_transdc_His_kin-like_C"/>
</dbReference>
<dbReference type="InterPro" id="IPR036890">
    <property type="entry name" value="HATPase_C_sf"/>
</dbReference>
<evidence type="ECO:0000256" key="2">
    <source>
        <dbReference type="ARBA" id="ARBA00012438"/>
    </source>
</evidence>
<dbReference type="PROSITE" id="PS50109">
    <property type="entry name" value="HIS_KIN"/>
    <property type="match status" value="1"/>
</dbReference>
<keyword evidence="4 9" id="KW-0418">Kinase</keyword>
<comment type="catalytic activity">
    <reaction evidence="1">
        <text>ATP + protein L-histidine = ADP + protein N-phospho-L-histidine.</text>
        <dbReference type="EC" id="2.7.13.3"/>
    </reaction>
</comment>
<dbReference type="InterPro" id="IPR050736">
    <property type="entry name" value="Sensor_HK_Regulatory"/>
</dbReference>
<dbReference type="Pfam" id="PF02518">
    <property type="entry name" value="HATPase_c"/>
    <property type="match status" value="1"/>
</dbReference>
<protein>
    <recommendedName>
        <fullName evidence="2">histidine kinase</fullName>
        <ecNumber evidence="2">2.7.13.3</ecNumber>
    </recommendedName>
</protein>
<dbReference type="AlphaFoldDB" id="A0A1H4EBK2"/>
<dbReference type="GO" id="GO:0004673">
    <property type="term" value="F:protein histidine kinase activity"/>
    <property type="evidence" value="ECO:0007669"/>
    <property type="project" value="UniProtKB-EC"/>
</dbReference>
<name>A0A1H4EBK2_XYLRU</name>
<proteinExistence type="predicted"/>
<evidence type="ECO:0000256" key="3">
    <source>
        <dbReference type="ARBA" id="ARBA00022679"/>
    </source>
</evidence>
<dbReference type="PANTHER" id="PTHR43711">
    <property type="entry name" value="TWO-COMPONENT HISTIDINE KINASE"/>
    <property type="match status" value="1"/>
</dbReference>
<dbReference type="EC" id="2.7.13.3" evidence="2"/>
<gene>
    <name evidence="9" type="ORF">SAMN05216462_2689</name>
</gene>
<keyword evidence="6" id="KW-0472">Membrane</keyword>
<evidence type="ECO:0000256" key="4">
    <source>
        <dbReference type="ARBA" id="ARBA00022777"/>
    </source>
</evidence>
<keyword evidence="6" id="KW-1133">Transmembrane helix</keyword>
<sequence length="500" mass="55710">MKKVFVLLLAVCFSVGIAQAQQATKSELHQRAESEMQKGSVAGARFSFIRAFEEYTRQGQLKVGMECATRGAALYYKENYWKEAFDLLRRADAEIDARSKNAKEKAALHYIITKERLAMYIKLRKSDSAKDQLGLMETQVTYAADEELKNDLLYNKAVYHYSFGQNAQGNEVFKEMAGKLTASKQYDKVDEVYKTLIANARRSGNANMVAQSYSNYLAWKDSVNTLKHADEIGALKKQISDNEAKIDDQASSLTARQAIIVGLCILAVALAAALVLGGIVLMRFILLTRKQKKLINLANENNALKAKFISNISAQLNPTLHKLDAKNPEVKALLDFSEHIATLSDIENTIDQPVETADVQLTPFCNELVGAIKSKVNPGVTVKTNVPALSVNMNKEYVQHILQHLLANAAIYAPKDGTIWLEYKKRGAHVHQFLVSNTGEPIPEDKRDDVFKPFTEVKDFTEGDGLGLPICKQMAIKMKGDLDIDPEFTKGTRFVLLLHS</sequence>
<dbReference type="GO" id="GO:0000160">
    <property type="term" value="P:phosphorelay signal transduction system"/>
    <property type="evidence" value="ECO:0007669"/>
    <property type="project" value="UniProtKB-KW"/>
</dbReference>
<feature type="chain" id="PRO_5010270979" description="histidine kinase" evidence="7">
    <location>
        <begin position="21"/>
        <end position="500"/>
    </location>
</feature>
<keyword evidence="6" id="KW-0812">Transmembrane</keyword>
<dbReference type="InterPro" id="IPR005467">
    <property type="entry name" value="His_kinase_dom"/>
</dbReference>
<evidence type="ECO:0000256" key="7">
    <source>
        <dbReference type="SAM" id="SignalP"/>
    </source>
</evidence>
<dbReference type="SMART" id="SM00387">
    <property type="entry name" value="HATPase_c"/>
    <property type="match status" value="1"/>
</dbReference>
<feature type="domain" description="Histidine kinase" evidence="8">
    <location>
        <begin position="329"/>
        <end position="500"/>
    </location>
</feature>
<dbReference type="SUPFAM" id="SSF55874">
    <property type="entry name" value="ATPase domain of HSP90 chaperone/DNA topoisomerase II/histidine kinase"/>
    <property type="match status" value="1"/>
</dbReference>
<keyword evidence="3" id="KW-0808">Transferase</keyword>
<reference evidence="9 10" key="1">
    <citation type="submission" date="2016-10" db="EMBL/GenBank/DDBJ databases">
        <authorList>
            <person name="de Groot N.N."/>
        </authorList>
    </citation>
    <scope>NUCLEOTIDE SEQUENCE [LARGE SCALE GENOMIC DNA]</scope>
    <source>
        <strain evidence="9 10">D31d</strain>
    </source>
</reference>
<dbReference type="InterPro" id="IPR003594">
    <property type="entry name" value="HATPase_dom"/>
</dbReference>
<evidence type="ECO:0000256" key="5">
    <source>
        <dbReference type="ARBA" id="ARBA00023012"/>
    </source>
</evidence>